<dbReference type="AlphaFoldDB" id="A0A9D4A398"/>
<proteinExistence type="predicted"/>
<accession>A0A9D4A398</accession>
<evidence type="ECO:0008006" key="3">
    <source>
        <dbReference type="Google" id="ProtNLM"/>
    </source>
</evidence>
<reference evidence="1 2" key="1">
    <citation type="journal article" date="2021" name="Plant Biotechnol. J.">
        <title>Multi-omics assisted identification of the key and species-specific regulatory components of drought-tolerant mechanisms in Gossypium stocksii.</title>
        <authorList>
            <person name="Yu D."/>
            <person name="Ke L."/>
            <person name="Zhang D."/>
            <person name="Wu Y."/>
            <person name="Sun Y."/>
            <person name="Mei J."/>
            <person name="Sun J."/>
            <person name="Sun Y."/>
        </authorList>
    </citation>
    <scope>NUCLEOTIDE SEQUENCE [LARGE SCALE GENOMIC DNA]</scope>
    <source>
        <strain evidence="2">cv. E1</strain>
        <tissue evidence="1">Leaf</tissue>
    </source>
</reference>
<dbReference type="EMBL" id="JAIQCV010000007">
    <property type="protein sequence ID" value="KAH1083227.1"/>
    <property type="molecule type" value="Genomic_DNA"/>
</dbReference>
<evidence type="ECO:0000313" key="2">
    <source>
        <dbReference type="Proteomes" id="UP000828251"/>
    </source>
</evidence>
<name>A0A9D4A398_9ROSI</name>
<sequence>MRFNRNTLFDDMKEKISEEIYRRCGRRISKLFYKFPVSTNPIKFTEMELIDDKDMETMVTLYCGTWSNQNKPIQLFVKLAGVEPTEDPTPLGEEDGAQELCMVVLISYVDSQSTIHGIDIDLNPAPETNVVGNDVYHNRDLSDHEVYSDSGPDVDEVLDNIDNEDMNEDGNVNVSSVKNQIRRIVIHNNPGAHMSRINPDTEHAAEFSEYPEILPAHQMAICSDLEELFVGQRFKNMSTIKVSVLITEMQARFQCRVSYRKILLLTISQDRNKIVLPIAFAIVDKENMESCEFFLTNLQMLATLTLRMGQQQVNQMEARHVFVENVKDAMVVNLRMARLMNVEVYSQCNETFRVTETIGRRPNIPPRSYGVDLQNRLCDCRRF</sequence>
<organism evidence="1 2">
    <name type="scientific">Gossypium stocksii</name>
    <dbReference type="NCBI Taxonomy" id="47602"/>
    <lineage>
        <taxon>Eukaryota</taxon>
        <taxon>Viridiplantae</taxon>
        <taxon>Streptophyta</taxon>
        <taxon>Embryophyta</taxon>
        <taxon>Tracheophyta</taxon>
        <taxon>Spermatophyta</taxon>
        <taxon>Magnoliopsida</taxon>
        <taxon>eudicotyledons</taxon>
        <taxon>Gunneridae</taxon>
        <taxon>Pentapetalae</taxon>
        <taxon>rosids</taxon>
        <taxon>malvids</taxon>
        <taxon>Malvales</taxon>
        <taxon>Malvaceae</taxon>
        <taxon>Malvoideae</taxon>
        <taxon>Gossypium</taxon>
    </lineage>
</organism>
<dbReference type="Proteomes" id="UP000828251">
    <property type="component" value="Unassembled WGS sequence"/>
</dbReference>
<gene>
    <name evidence="1" type="ORF">J1N35_022988</name>
</gene>
<comment type="caution">
    <text evidence="1">The sequence shown here is derived from an EMBL/GenBank/DDBJ whole genome shotgun (WGS) entry which is preliminary data.</text>
</comment>
<evidence type="ECO:0000313" key="1">
    <source>
        <dbReference type="EMBL" id="KAH1083227.1"/>
    </source>
</evidence>
<keyword evidence="2" id="KW-1185">Reference proteome</keyword>
<protein>
    <recommendedName>
        <fullName evidence="3">MULE transposase domain-containing protein</fullName>
    </recommendedName>
</protein>